<protein>
    <submittedName>
        <fullName evidence="2">Uncharacterized protein</fullName>
    </submittedName>
</protein>
<feature type="region of interest" description="Disordered" evidence="1">
    <location>
        <begin position="211"/>
        <end position="242"/>
    </location>
</feature>
<feature type="compositionally biased region" description="Low complexity" evidence="1">
    <location>
        <begin position="140"/>
        <end position="153"/>
    </location>
</feature>
<evidence type="ECO:0000256" key="1">
    <source>
        <dbReference type="SAM" id="MobiDB-lite"/>
    </source>
</evidence>
<dbReference type="EMBL" id="JAAAXW010000004">
    <property type="protein sequence ID" value="KAF9551537.1"/>
    <property type="molecule type" value="Genomic_DNA"/>
</dbReference>
<feature type="compositionally biased region" description="Polar residues" evidence="1">
    <location>
        <begin position="161"/>
        <end position="172"/>
    </location>
</feature>
<dbReference type="AlphaFoldDB" id="A0A9P6K8R3"/>
<dbReference type="Proteomes" id="UP000723463">
    <property type="component" value="Unassembled WGS sequence"/>
</dbReference>
<organism evidence="2 3">
    <name type="scientific">Mortierella hygrophila</name>
    <dbReference type="NCBI Taxonomy" id="979708"/>
    <lineage>
        <taxon>Eukaryota</taxon>
        <taxon>Fungi</taxon>
        <taxon>Fungi incertae sedis</taxon>
        <taxon>Mucoromycota</taxon>
        <taxon>Mortierellomycotina</taxon>
        <taxon>Mortierellomycetes</taxon>
        <taxon>Mortierellales</taxon>
        <taxon>Mortierellaceae</taxon>
        <taxon>Mortierella</taxon>
    </lineage>
</organism>
<keyword evidence="3" id="KW-1185">Reference proteome</keyword>
<feature type="compositionally biased region" description="Basic and acidic residues" evidence="1">
    <location>
        <begin position="9"/>
        <end position="25"/>
    </location>
</feature>
<name>A0A9P6K8R3_9FUNG</name>
<feature type="region of interest" description="Disordered" evidence="1">
    <location>
        <begin position="329"/>
        <end position="350"/>
    </location>
</feature>
<feature type="compositionally biased region" description="Basic and acidic residues" evidence="1">
    <location>
        <begin position="55"/>
        <end position="69"/>
    </location>
</feature>
<feature type="compositionally biased region" description="Basic and acidic residues" evidence="1">
    <location>
        <begin position="109"/>
        <end position="118"/>
    </location>
</feature>
<feature type="compositionally biased region" description="Polar residues" evidence="1">
    <location>
        <begin position="211"/>
        <end position="234"/>
    </location>
</feature>
<evidence type="ECO:0000313" key="2">
    <source>
        <dbReference type="EMBL" id="KAF9551537.1"/>
    </source>
</evidence>
<comment type="caution">
    <text evidence="2">The sequence shown here is derived from an EMBL/GenBank/DDBJ whole genome shotgun (WGS) entry which is preliminary data.</text>
</comment>
<feature type="compositionally biased region" description="Polar residues" evidence="1">
    <location>
        <begin position="75"/>
        <end position="95"/>
    </location>
</feature>
<reference evidence="2" key="1">
    <citation type="journal article" date="2020" name="Fungal Divers.">
        <title>Resolving the Mortierellaceae phylogeny through synthesis of multi-gene phylogenetics and phylogenomics.</title>
        <authorList>
            <person name="Vandepol N."/>
            <person name="Liber J."/>
            <person name="Desiro A."/>
            <person name="Na H."/>
            <person name="Kennedy M."/>
            <person name="Barry K."/>
            <person name="Grigoriev I.V."/>
            <person name="Miller A.N."/>
            <person name="O'Donnell K."/>
            <person name="Stajich J.E."/>
            <person name="Bonito G."/>
        </authorList>
    </citation>
    <scope>NUCLEOTIDE SEQUENCE</scope>
    <source>
        <strain evidence="2">NRRL 2591</strain>
    </source>
</reference>
<accession>A0A9P6K8R3</accession>
<evidence type="ECO:0000313" key="3">
    <source>
        <dbReference type="Proteomes" id="UP000723463"/>
    </source>
</evidence>
<proteinExistence type="predicted"/>
<sequence>MHVNNSKSNLDKKENQDPYSRDTKQARNKTTQQKPNVLVERNDNSAKRSTTKRQLSKDKESEGPTDRNVKRTKTTKPQQNDAPRYSNTRFQSATTKRLLDKDDLDEVERESKRNRTNDHGQTPVDPLNTSDASNYDHESVQSSSRSARVTARATAHKVTENSKASPYSRQTKRNILSSFRHASLDPWGRLDAHSPQVEMSFDIAPLDSALNAQSSPVSAATQSSPVSAATQQKSVHPENSEWTKLDNLSEWLAFEDEETSEPSKAVSLTVEEKQIVEKRNAEADEFVAKEKEKDILRAERIKIEEMSRIQHQQEKEEARRLEEEALRLQEEERAREEDAKKRELEKQRADRRKWWAEQEAKLQNPKSFDEAPLCHQQELMAEFEREMKEERQLQYHLSQQQRAAAAMTEFKLKMEGEHRIRYLHNQLQQAAAGTATHQHHQVRYLGNQQQQAAAGTATHQHRRVRYLRNQQQQAVAGTAAHQHRQFIPQRSKLNIRQDY</sequence>
<gene>
    <name evidence="2" type="ORF">EC957_008206</name>
</gene>
<feature type="region of interest" description="Disordered" evidence="1">
    <location>
        <begin position="1"/>
        <end position="172"/>
    </location>
</feature>